<dbReference type="Proteomes" id="UP001066276">
    <property type="component" value="Chromosome 10"/>
</dbReference>
<accession>A0AAV7MJQ7</accession>
<comment type="caution">
    <text evidence="1">The sequence shown here is derived from an EMBL/GenBank/DDBJ whole genome shotgun (WGS) entry which is preliminary data.</text>
</comment>
<reference evidence="1" key="1">
    <citation type="journal article" date="2022" name="bioRxiv">
        <title>Sequencing and chromosome-scale assembly of the giantPleurodeles waltlgenome.</title>
        <authorList>
            <person name="Brown T."/>
            <person name="Elewa A."/>
            <person name="Iarovenko S."/>
            <person name="Subramanian E."/>
            <person name="Araus A.J."/>
            <person name="Petzold A."/>
            <person name="Susuki M."/>
            <person name="Suzuki K.-i.T."/>
            <person name="Hayashi T."/>
            <person name="Toyoda A."/>
            <person name="Oliveira C."/>
            <person name="Osipova E."/>
            <person name="Leigh N.D."/>
            <person name="Simon A."/>
            <person name="Yun M.H."/>
        </authorList>
    </citation>
    <scope>NUCLEOTIDE SEQUENCE</scope>
    <source>
        <strain evidence="1">20211129_DDA</strain>
        <tissue evidence="1">Liver</tissue>
    </source>
</reference>
<evidence type="ECO:0000313" key="2">
    <source>
        <dbReference type="Proteomes" id="UP001066276"/>
    </source>
</evidence>
<dbReference type="EMBL" id="JANPWB010000014">
    <property type="protein sequence ID" value="KAJ1101323.1"/>
    <property type="molecule type" value="Genomic_DNA"/>
</dbReference>
<organism evidence="1 2">
    <name type="scientific">Pleurodeles waltl</name>
    <name type="common">Iberian ribbed newt</name>
    <dbReference type="NCBI Taxonomy" id="8319"/>
    <lineage>
        <taxon>Eukaryota</taxon>
        <taxon>Metazoa</taxon>
        <taxon>Chordata</taxon>
        <taxon>Craniata</taxon>
        <taxon>Vertebrata</taxon>
        <taxon>Euteleostomi</taxon>
        <taxon>Amphibia</taxon>
        <taxon>Batrachia</taxon>
        <taxon>Caudata</taxon>
        <taxon>Salamandroidea</taxon>
        <taxon>Salamandridae</taxon>
        <taxon>Pleurodelinae</taxon>
        <taxon>Pleurodeles</taxon>
    </lineage>
</organism>
<gene>
    <name evidence="1" type="ORF">NDU88_006393</name>
</gene>
<proteinExistence type="predicted"/>
<name>A0AAV7MJQ7_PLEWA</name>
<keyword evidence="2" id="KW-1185">Reference proteome</keyword>
<sequence length="74" mass="8105">MVHEPLFYPFLGFCGEQTPRKVPDGAPGARLKAHFSPGALLEFSHFFLPGFGALGALDEVRHAQITVNTLGLRR</sequence>
<protein>
    <submittedName>
        <fullName evidence="1">Uncharacterized protein</fullName>
    </submittedName>
</protein>
<evidence type="ECO:0000313" key="1">
    <source>
        <dbReference type="EMBL" id="KAJ1101323.1"/>
    </source>
</evidence>
<dbReference type="AlphaFoldDB" id="A0AAV7MJQ7"/>